<evidence type="ECO:0000313" key="2">
    <source>
        <dbReference type="Proteomes" id="UP000284366"/>
    </source>
</evidence>
<reference evidence="1 2" key="1">
    <citation type="submission" date="2018-08" db="EMBL/GenBank/DDBJ databases">
        <title>A genome reference for cultivated species of the human gut microbiota.</title>
        <authorList>
            <person name="Zou Y."/>
            <person name="Xue W."/>
            <person name="Luo G."/>
        </authorList>
    </citation>
    <scope>NUCLEOTIDE SEQUENCE [LARGE SCALE GENOMIC DNA]</scope>
    <source>
        <strain evidence="1 2">AF14-27</strain>
    </source>
</reference>
<proteinExistence type="predicted"/>
<dbReference type="RefSeq" id="WP_118047285.1">
    <property type="nucleotide sequence ID" value="NZ_JAQCUW010000012.1"/>
</dbReference>
<dbReference type="EMBL" id="QRZG01000020">
    <property type="protein sequence ID" value="RGV52325.1"/>
    <property type="molecule type" value="Genomic_DNA"/>
</dbReference>
<keyword evidence="1" id="KW-0238">DNA-binding</keyword>
<organism evidence="1 2">
    <name type="scientific">Bacteroides clarus</name>
    <dbReference type="NCBI Taxonomy" id="626929"/>
    <lineage>
        <taxon>Bacteria</taxon>
        <taxon>Pseudomonadati</taxon>
        <taxon>Bacteroidota</taxon>
        <taxon>Bacteroidia</taxon>
        <taxon>Bacteroidales</taxon>
        <taxon>Bacteroidaceae</taxon>
        <taxon>Bacteroides</taxon>
    </lineage>
</organism>
<gene>
    <name evidence="1" type="ORF">DWW09_11940</name>
</gene>
<dbReference type="AlphaFoldDB" id="A0A412Y4G9"/>
<protein>
    <submittedName>
        <fullName evidence="1">DNA-binding protein</fullName>
    </submittedName>
</protein>
<dbReference type="GO" id="GO:0003677">
    <property type="term" value="F:DNA binding"/>
    <property type="evidence" value="ECO:0007669"/>
    <property type="project" value="UniProtKB-KW"/>
</dbReference>
<sequence>METKKTTYDTLPGQIDFLIQEVAEIKDILMARIEKPEEIPKFMNKEQALKYIRKQGYEISSSKFYKMSAADSIPCHRSGRKLYFFVEELDGWIKQQFEAKSQTILNFKSQSIKQIIKSNKNKNYEKE</sequence>
<comment type="caution">
    <text evidence="1">The sequence shown here is derived from an EMBL/GenBank/DDBJ whole genome shotgun (WGS) entry which is preliminary data.</text>
</comment>
<name>A0A412Y4G9_9BACE</name>
<dbReference type="Proteomes" id="UP000284366">
    <property type="component" value="Unassembled WGS sequence"/>
</dbReference>
<accession>A0A412Y4G9</accession>
<evidence type="ECO:0000313" key="1">
    <source>
        <dbReference type="EMBL" id="RGV52325.1"/>
    </source>
</evidence>